<gene>
    <name evidence="8" type="ORF">TVAG_078720</name>
</gene>
<feature type="coiled-coil region" evidence="7">
    <location>
        <begin position="236"/>
        <end position="327"/>
    </location>
</feature>
<dbReference type="EMBL" id="DS114502">
    <property type="protein sequence ID" value="EAX87147.1"/>
    <property type="molecule type" value="Genomic_DNA"/>
</dbReference>
<evidence type="ECO:0000313" key="9">
    <source>
        <dbReference type="Proteomes" id="UP000001542"/>
    </source>
</evidence>
<dbReference type="STRING" id="5722.A2G6S1"/>
<evidence type="ECO:0000256" key="2">
    <source>
        <dbReference type="ARBA" id="ARBA00010841"/>
    </source>
</evidence>
<keyword evidence="5" id="KW-0969">Cilium</keyword>
<dbReference type="InParanoid" id="A2G6S1"/>
<accession>A2G6S1</accession>
<keyword evidence="6" id="KW-0966">Cell projection</keyword>
<name>A2G6S1_TRIV3</name>
<evidence type="ECO:0000256" key="3">
    <source>
        <dbReference type="ARBA" id="ARBA00014087"/>
    </source>
</evidence>
<dbReference type="OrthoDB" id="10266333at2759"/>
<evidence type="ECO:0000256" key="7">
    <source>
        <dbReference type="SAM" id="Coils"/>
    </source>
</evidence>
<comment type="subcellular location">
    <subcellularLocation>
        <location evidence="1">Cell projection</location>
        <location evidence="1">Cilium</location>
    </subcellularLocation>
</comment>
<evidence type="ECO:0000256" key="1">
    <source>
        <dbReference type="ARBA" id="ARBA00004138"/>
    </source>
</evidence>
<evidence type="ECO:0000313" key="8">
    <source>
        <dbReference type="EMBL" id="EAX87147.1"/>
    </source>
</evidence>
<dbReference type="PANTHER" id="PTHR31954">
    <property type="entry name" value="CILIA- AND FLAGELLA-ASSOCIATED PROTEIN 157"/>
    <property type="match status" value="1"/>
</dbReference>
<dbReference type="InterPro" id="IPR038844">
    <property type="entry name" value="CFAP157"/>
</dbReference>
<dbReference type="AlphaFoldDB" id="A2G6S1"/>
<dbReference type="GO" id="GO:0008017">
    <property type="term" value="F:microtubule binding"/>
    <property type="evidence" value="ECO:0000318"/>
    <property type="project" value="GO_Central"/>
</dbReference>
<organism evidence="8 9">
    <name type="scientific">Trichomonas vaginalis (strain ATCC PRA-98 / G3)</name>
    <dbReference type="NCBI Taxonomy" id="412133"/>
    <lineage>
        <taxon>Eukaryota</taxon>
        <taxon>Metamonada</taxon>
        <taxon>Parabasalia</taxon>
        <taxon>Trichomonadida</taxon>
        <taxon>Trichomonadidae</taxon>
        <taxon>Trichomonas</taxon>
    </lineage>
</organism>
<feature type="coiled-coil region" evidence="7">
    <location>
        <begin position="47"/>
        <end position="194"/>
    </location>
</feature>
<evidence type="ECO:0000256" key="6">
    <source>
        <dbReference type="ARBA" id="ARBA00023273"/>
    </source>
</evidence>
<keyword evidence="9" id="KW-1185">Reference proteome</keyword>
<evidence type="ECO:0000256" key="5">
    <source>
        <dbReference type="ARBA" id="ARBA00023069"/>
    </source>
</evidence>
<sequence length="391" mass="45254">MTNTKEEKLTPGQEIERLKLKSNYIEGEIHSARSANEEAIVESARSRSRLRKLGEKLQEQTRNLDDEIRILEKEVENSNQEQAILNKQIDTAKANLEATISKYAQQLQQKRTEHAEQESLLKSELLMYQTELESLREFQSQRAQMEEKLRQLDQNLVDQRQLHQEKMEQLNQQLSREKKQFEEENKRRVKAAEQAAVHMKDECLEAAAIRCIQDSQQVTEQLKKNQLKSKDILNSNTELIKKIDDIKRENILIEERKKMLEKDVAGYKKKMEGLKQQIADNEVSYAKQRAEIETVSAQTIEKLTKQCEDIEKENASMQKRLDFLVERTTSVEQQKKLSSSDMNSIMKLITSTGPIVLDALKAHPPEGEQPSALQALINKLTEAVEEDEKKA</sequence>
<dbReference type="VEuPathDB" id="TrichDB:TVAGG3_0146550"/>
<dbReference type="GO" id="GO:0036064">
    <property type="term" value="C:ciliary basal body"/>
    <property type="evidence" value="ECO:0000318"/>
    <property type="project" value="GO_Central"/>
</dbReference>
<dbReference type="SMR" id="A2G6S1"/>
<dbReference type="Proteomes" id="UP000001542">
    <property type="component" value="Unassembled WGS sequence"/>
</dbReference>
<proteinExistence type="inferred from homology"/>
<dbReference type="VEuPathDB" id="TrichDB:TVAG_078720"/>
<keyword evidence="4 7" id="KW-0175">Coiled coil</keyword>
<evidence type="ECO:0000256" key="4">
    <source>
        <dbReference type="ARBA" id="ARBA00023054"/>
    </source>
</evidence>
<dbReference type="RefSeq" id="XP_001300077.1">
    <property type="nucleotide sequence ID" value="XM_001300076.1"/>
</dbReference>
<comment type="similarity">
    <text evidence="2">Belongs to the CFAP157 family.</text>
</comment>
<reference evidence="8" key="1">
    <citation type="submission" date="2006-10" db="EMBL/GenBank/DDBJ databases">
        <authorList>
            <person name="Amadeo P."/>
            <person name="Zhao Q."/>
            <person name="Wortman J."/>
            <person name="Fraser-Liggett C."/>
            <person name="Carlton J."/>
        </authorList>
    </citation>
    <scope>NUCLEOTIDE SEQUENCE</scope>
    <source>
        <strain evidence="8">G3</strain>
    </source>
</reference>
<protein>
    <recommendedName>
        <fullName evidence="3">Cilia- and flagella-associated protein 157</fullName>
    </recommendedName>
</protein>
<reference evidence="8" key="2">
    <citation type="journal article" date="2007" name="Science">
        <title>Draft genome sequence of the sexually transmitted pathogen Trichomonas vaginalis.</title>
        <authorList>
            <person name="Carlton J.M."/>
            <person name="Hirt R.P."/>
            <person name="Silva J.C."/>
            <person name="Delcher A.L."/>
            <person name="Schatz M."/>
            <person name="Zhao Q."/>
            <person name="Wortman J.R."/>
            <person name="Bidwell S.L."/>
            <person name="Alsmark U.C.M."/>
            <person name="Besteiro S."/>
            <person name="Sicheritz-Ponten T."/>
            <person name="Noel C.J."/>
            <person name="Dacks J.B."/>
            <person name="Foster P.G."/>
            <person name="Simillion C."/>
            <person name="Van de Peer Y."/>
            <person name="Miranda-Saavedra D."/>
            <person name="Barton G.J."/>
            <person name="Westrop G.D."/>
            <person name="Mueller S."/>
            <person name="Dessi D."/>
            <person name="Fiori P.L."/>
            <person name="Ren Q."/>
            <person name="Paulsen I."/>
            <person name="Zhang H."/>
            <person name="Bastida-Corcuera F.D."/>
            <person name="Simoes-Barbosa A."/>
            <person name="Brown M.T."/>
            <person name="Hayes R.D."/>
            <person name="Mukherjee M."/>
            <person name="Okumura C.Y."/>
            <person name="Schneider R."/>
            <person name="Smith A.J."/>
            <person name="Vanacova S."/>
            <person name="Villalvazo M."/>
            <person name="Haas B.J."/>
            <person name="Pertea M."/>
            <person name="Feldblyum T.V."/>
            <person name="Utterback T.R."/>
            <person name="Shu C.L."/>
            <person name="Osoegawa K."/>
            <person name="de Jong P.J."/>
            <person name="Hrdy I."/>
            <person name="Horvathova L."/>
            <person name="Zubacova Z."/>
            <person name="Dolezal P."/>
            <person name="Malik S.B."/>
            <person name="Logsdon J.M. Jr."/>
            <person name="Henze K."/>
            <person name="Gupta A."/>
            <person name="Wang C.C."/>
            <person name="Dunne R.L."/>
            <person name="Upcroft J.A."/>
            <person name="Upcroft P."/>
            <person name="White O."/>
            <person name="Salzberg S.L."/>
            <person name="Tang P."/>
            <person name="Chiu C.-H."/>
            <person name="Lee Y.-S."/>
            <person name="Embley T.M."/>
            <person name="Coombs G.H."/>
            <person name="Mottram J.C."/>
            <person name="Tachezy J."/>
            <person name="Fraser-Liggett C.M."/>
            <person name="Johnson P.J."/>
        </authorList>
    </citation>
    <scope>NUCLEOTIDE SEQUENCE [LARGE SCALE GENOMIC DNA]</scope>
    <source>
        <strain evidence="8">G3</strain>
    </source>
</reference>
<dbReference type="PANTHER" id="PTHR31954:SF1">
    <property type="entry name" value="CILIA- AND FLAGELLA-ASSOCIATED PROTEIN 157"/>
    <property type="match status" value="1"/>
</dbReference>
<dbReference type="OMA" id="PREANMT"/>
<dbReference type="KEGG" id="tva:4744795"/>